<feature type="compositionally biased region" description="Basic and acidic residues" evidence="6">
    <location>
        <begin position="102"/>
        <end position="149"/>
    </location>
</feature>
<feature type="compositionally biased region" description="Low complexity" evidence="6">
    <location>
        <begin position="329"/>
        <end position="346"/>
    </location>
</feature>
<dbReference type="SUPFAM" id="SSF46565">
    <property type="entry name" value="Chaperone J-domain"/>
    <property type="match status" value="1"/>
</dbReference>
<evidence type="ECO:0000313" key="8">
    <source>
        <dbReference type="EMBL" id="KAK6508242.1"/>
    </source>
</evidence>
<keyword evidence="9" id="KW-1185">Reference proteome</keyword>
<evidence type="ECO:0000259" key="7">
    <source>
        <dbReference type="PROSITE" id="PS50076"/>
    </source>
</evidence>
<evidence type="ECO:0000256" key="2">
    <source>
        <dbReference type="ARBA" id="ARBA00004496"/>
    </source>
</evidence>
<dbReference type="InterPro" id="IPR052094">
    <property type="entry name" value="Pre-mRNA-splicing_ERAD"/>
</dbReference>
<dbReference type="EMBL" id="JAVHJM010000008">
    <property type="protein sequence ID" value="KAK6508242.1"/>
    <property type="molecule type" value="Genomic_DNA"/>
</dbReference>
<feature type="domain" description="J" evidence="7">
    <location>
        <begin position="16"/>
        <end position="81"/>
    </location>
</feature>
<name>A0AAN8PBK5_9PEZI</name>
<reference evidence="8 9" key="1">
    <citation type="submission" date="2019-10" db="EMBL/GenBank/DDBJ databases">
        <authorList>
            <person name="Palmer J.M."/>
        </authorList>
    </citation>
    <scope>NUCLEOTIDE SEQUENCE [LARGE SCALE GENOMIC DNA]</scope>
    <source>
        <strain evidence="8 9">TWF506</strain>
    </source>
</reference>
<evidence type="ECO:0000313" key="9">
    <source>
        <dbReference type="Proteomes" id="UP001307849"/>
    </source>
</evidence>
<dbReference type="Proteomes" id="UP001307849">
    <property type="component" value="Unassembled WGS sequence"/>
</dbReference>
<dbReference type="InterPro" id="IPR001623">
    <property type="entry name" value="DnaJ_domain"/>
</dbReference>
<dbReference type="CDD" id="cd06257">
    <property type="entry name" value="DnaJ"/>
    <property type="match status" value="1"/>
</dbReference>
<protein>
    <recommendedName>
        <fullName evidence="7">J domain-containing protein</fullName>
    </recommendedName>
</protein>
<evidence type="ECO:0000256" key="6">
    <source>
        <dbReference type="SAM" id="MobiDB-lite"/>
    </source>
</evidence>
<feature type="compositionally biased region" description="Basic and acidic residues" evidence="6">
    <location>
        <begin position="299"/>
        <end position="317"/>
    </location>
</feature>
<dbReference type="PANTHER" id="PTHR44313:SF1">
    <property type="entry name" value="DNAJ HOMOLOG SUBFAMILY C MEMBER 17"/>
    <property type="match status" value="1"/>
</dbReference>
<dbReference type="PROSITE" id="PS50076">
    <property type="entry name" value="DNAJ_2"/>
    <property type="match status" value="1"/>
</dbReference>
<dbReference type="GO" id="GO:0005681">
    <property type="term" value="C:spliceosomal complex"/>
    <property type="evidence" value="ECO:0007669"/>
    <property type="project" value="TreeGrafter"/>
</dbReference>
<evidence type="ECO:0000256" key="4">
    <source>
        <dbReference type="ARBA" id="ARBA00023186"/>
    </source>
</evidence>
<dbReference type="InterPro" id="IPR036869">
    <property type="entry name" value="J_dom_sf"/>
</dbReference>
<evidence type="ECO:0000256" key="5">
    <source>
        <dbReference type="ARBA" id="ARBA00023242"/>
    </source>
</evidence>
<dbReference type="SMART" id="SM00271">
    <property type="entry name" value="DnaJ"/>
    <property type="match status" value="1"/>
</dbReference>
<dbReference type="Pfam" id="PF00226">
    <property type="entry name" value="DnaJ"/>
    <property type="match status" value="1"/>
</dbReference>
<feature type="compositionally biased region" description="Acidic residues" evidence="6">
    <location>
        <begin position="150"/>
        <end position="170"/>
    </location>
</feature>
<dbReference type="PANTHER" id="PTHR44313">
    <property type="entry name" value="DNAJ HOMOLOG SUBFAMILY C MEMBER 17"/>
    <property type="match status" value="1"/>
</dbReference>
<feature type="region of interest" description="Disordered" evidence="6">
    <location>
        <begin position="276"/>
        <end position="398"/>
    </location>
</feature>
<dbReference type="GO" id="GO:0000390">
    <property type="term" value="P:spliceosomal complex disassembly"/>
    <property type="evidence" value="ECO:0007669"/>
    <property type="project" value="TreeGrafter"/>
</dbReference>
<evidence type="ECO:0000256" key="3">
    <source>
        <dbReference type="ARBA" id="ARBA00022490"/>
    </source>
</evidence>
<keyword evidence="3" id="KW-0963">Cytoplasm</keyword>
<dbReference type="PRINTS" id="PR00625">
    <property type="entry name" value="JDOMAIN"/>
</dbReference>
<proteinExistence type="predicted"/>
<gene>
    <name evidence="8" type="ORF">TWF506_010339</name>
</gene>
<comment type="caution">
    <text evidence="8">The sequence shown here is derived from an EMBL/GenBank/DDBJ whole genome shotgun (WGS) entry which is preliminary data.</text>
</comment>
<feature type="compositionally biased region" description="Basic and acidic residues" evidence="6">
    <location>
        <begin position="371"/>
        <end position="398"/>
    </location>
</feature>
<keyword evidence="5" id="KW-0539">Nucleus</keyword>
<keyword evidence="4" id="KW-0143">Chaperone</keyword>
<feature type="region of interest" description="Disordered" evidence="6">
    <location>
        <begin position="102"/>
        <end position="170"/>
    </location>
</feature>
<feature type="compositionally biased region" description="Basic and acidic residues" evidence="6">
    <location>
        <begin position="276"/>
        <end position="292"/>
    </location>
</feature>
<sequence length="398" mass="45496">MPSESETIEFANSPISFYELLNLESTAQAKDVRRAYRKTALQYHPDKNPDNPSAVEKFHLLTAAQEILCDVALRAAYDNALAAKVAKKRRAEAYDSNRRQMKEELEARENSFKRQKTDADEKKREFERLKEEGVRRRKEMDERKKREAAAEEEEEEKDAAEMEIDQDDDGQEVVVGESKFSELDRTLKVKWRRKGAGEMMDKAGLIDLFSRFGKIDECVVVSGSAEKEKKYASALLIFHNIAHSYAAVHRDKKALEEEDDEWAIFRDVVWASGKEPDLTFKKQSKPMEKRNEAPPPKPQGKDTESNPKGGKDEEQDKFPTFSKGFKPTSKPAPSFSFKASSFGKPATSTDSSSRADEMDFESVTLMRMKAKAAERRQAEQQKLTEELLKREAEEEKAE</sequence>
<dbReference type="InterPro" id="IPR012677">
    <property type="entry name" value="Nucleotide-bd_a/b_plait_sf"/>
</dbReference>
<comment type="subcellular location">
    <subcellularLocation>
        <location evidence="2">Cytoplasm</location>
    </subcellularLocation>
    <subcellularLocation>
        <location evidence="1">Nucleus</location>
    </subcellularLocation>
</comment>
<organism evidence="8 9">
    <name type="scientific">Arthrobotrys conoides</name>
    <dbReference type="NCBI Taxonomy" id="74498"/>
    <lineage>
        <taxon>Eukaryota</taxon>
        <taxon>Fungi</taxon>
        <taxon>Dikarya</taxon>
        <taxon>Ascomycota</taxon>
        <taxon>Pezizomycotina</taxon>
        <taxon>Orbiliomycetes</taxon>
        <taxon>Orbiliales</taxon>
        <taxon>Orbiliaceae</taxon>
        <taxon>Arthrobotrys</taxon>
    </lineage>
</organism>
<evidence type="ECO:0000256" key="1">
    <source>
        <dbReference type="ARBA" id="ARBA00004123"/>
    </source>
</evidence>
<dbReference type="GO" id="GO:0005737">
    <property type="term" value="C:cytoplasm"/>
    <property type="evidence" value="ECO:0007669"/>
    <property type="project" value="UniProtKB-SubCell"/>
</dbReference>
<dbReference type="Gene3D" id="3.30.70.330">
    <property type="match status" value="1"/>
</dbReference>
<dbReference type="Gene3D" id="1.10.287.110">
    <property type="entry name" value="DnaJ domain"/>
    <property type="match status" value="1"/>
</dbReference>
<accession>A0AAN8PBK5</accession>
<dbReference type="AlphaFoldDB" id="A0AAN8PBK5"/>